<evidence type="ECO:0000256" key="1">
    <source>
        <dbReference type="ARBA" id="ARBA00005417"/>
    </source>
</evidence>
<dbReference type="Pfam" id="PF00005">
    <property type="entry name" value="ABC_tran"/>
    <property type="match status" value="1"/>
</dbReference>
<dbReference type="InterPro" id="IPR003439">
    <property type="entry name" value="ABC_transporter-like_ATP-bd"/>
</dbReference>
<dbReference type="PROSITE" id="PS50893">
    <property type="entry name" value="ABC_TRANSPORTER_2"/>
    <property type="match status" value="1"/>
</dbReference>
<dbReference type="CDD" id="cd03235">
    <property type="entry name" value="ABC_Metallic_Cations"/>
    <property type="match status" value="1"/>
</dbReference>
<evidence type="ECO:0000256" key="5">
    <source>
        <dbReference type="SAM" id="MobiDB-lite"/>
    </source>
</evidence>
<evidence type="ECO:0000256" key="3">
    <source>
        <dbReference type="ARBA" id="ARBA00022741"/>
    </source>
</evidence>
<comment type="caution">
    <text evidence="7">The sequence shown here is derived from an EMBL/GenBank/DDBJ whole genome shotgun (WGS) entry which is preliminary data.</text>
</comment>
<dbReference type="PANTHER" id="PTHR42734">
    <property type="entry name" value="METAL TRANSPORT SYSTEM ATP-BINDING PROTEIN TM_0124-RELATED"/>
    <property type="match status" value="1"/>
</dbReference>
<dbReference type="InterPro" id="IPR027417">
    <property type="entry name" value="P-loop_NTPase"/>
</dbReference>
<evidence type="ECO:0000256" key="4">
    <source>
        <dbReference type="ARBA" id="ARBA00022840"/>
    </source>
</evidence>
<keyword evidence="8" id="KW-1185">Reference proteome</keyword>
<feature type="domain" description="ABC transporter" evidence="6">
    <location>
        <begin position="15"/>
        <end position="248"/>
    </location>
</feature>
<dbReference type="SMART" id="SM00382">
    <property type="entry name" value="AAA"/>
    <property type="match status" value="1"/>
</dbReference>
<keyword evidence="4 7" id="KW-0067">ATP-binding</keyword>
<reference evidence="7 8" key="1">
    <citation type="submission" date="2018-11" db="EMBL/GenBank/DDBJ databases">
        <title>YIM 102482-1 draft genome.</title>
        <authorList>
            <person name="Li G."/>
            <person name="Jiang Y."/>
        </authorList>
    </citation>
    <scope>NUCLEOTIDE SEQUENCE [LARGE SCALE GENOMIC DNA]</scope>
    <source>
        <strain evidence="7 8">YIM 102482-1</strain>
    </source>
</reference>
<dbReference type="GO" id="GO:0005524">
    <property type="term" value="F:ATP binding"/>
    <property type="evidence" value="ECO:0007669"/>
    <property type="project" value="UniProtKB-KW"/>
</dbReference>
<protein>
    <submittedName>
        <fullName evidence="7">ABC transporter ATP-binding protein</fullName>
    </submittedName>
</protein>
<comment type="similarity">
    <text evidence="1">Belongs to the ABC transporter superfamily.</text>
</comment>
<dbReference type="GO" id="GO:0016887">
    <property type="term" value="F:ATP hydrolysis activity"/>
    <property type="evidence" value="ECO:0007669"/>
    <property type="project" value="InterPro"/>
</dbReference>
<dbReference type="InterPro" id="IPR050153">
    <property type="entry name" value="Metal_Ion_Import_ABC"/>
</dbReference>
<dbReference type="PANTHER" id="PTHR42734:SF5">
    <property type="entry name" value="IRON TRANSPORT SYSTEM ATP-BINDING PROTEIN HI_0361-RELATED"/>
    <property type="match status" value="1"/>
</dbReference>
<evidence type="ECO:0000313" key="8">
    <source>
        <dbReference type="Proteomes" id="UP000274391"/>
    </source>
</evidence>
<feature type="compositionally biased region" description="Basic and acidic residues" evidence="5">
    <location>
        <begin position="247"/>
        <end position="270"/>
    </location>
</feature>
<proteinExistence type="inferred from homology"/>
<evidence type="ECO:0000259" key="6">
    <source>
        <dbReference type="PROSITE" id="PS50893"/>
    </source>
</evidence>
<evidence type="ECO:0000256" key="2">
    <source>
        <dbReference type="ARBA" id="ARBA00022448"/>
    </source>
</evidence>
<dbReference type="AlphaFoldDB" id="A0A3P3VW32"/>
<sequence length="270" mass="29328">MDPASPPVQATGRIVNFDDVALSYDGTNPASWQLNFELAAGDALALIGPNGAGKSTILKGLLGLVTKLSGTIEVLGTVPRRAAAGIGYMPQHSDTDPEFPITLRQVVLMGRFRRLGVLRWPGRGDRAAVDRALERVGLADRANVRFGDLSGGQQQRGLLARALVSEPKLLLLDEPFNGLDTQNRQALMRTLRELRADGIGIIVSTHDLELATQVCSHALLMNREQVAYGKVAEVLTSEWVSETFGESDDHHDTHCDHLAHPHPLPEESLR</sequence>
<dbReference type="OrthoDB" id="5296765at2"/>
<dbReference type="SUPFAM" id="SSF52540">
    <property type="entry name" value="P-loop containing nucleoside triphosphate hydrolases"/>
    <property type="match status" value="1"/>
</dbReference>
<dbReference type="InterPro" id="IPR003593">
    <property type="entry name" value="AAA+_ATPase"/>
</dbReference>
<dbReference type="EMBL" id="RQVS01000008">
    <property type="protein sequence ID" value="RRJ86654.1"/>
    <property type="molecule type" value="Genomic_DNA"/>
</dbReference>
<dbReference type="Proteomes" id="UP000274391">
    <property type="component" value="Unassembled WGS sequence"/>
</dbReference>
<gene>
    <name evidence="7" type="ORF">EG850_07870</name>
</gene>
<dbReference type="Gene3D" id="3.40.50.300">
    <property type="entry name" value="P-loop containing nucleotide triphosphate hydrolases"/>
    <property type="match status" value="1"/>
</dbReference>
<feature type="region of interest" description="Disordered" evidence="5">
    <location>
        <begin position="246"/>
        <end position="270"/>
    </location>
</feature>
<name>A0A3P3VW32_9MICO</name>
<organism evidence="7 8">
    <name type="scientific">Gulosibacter macacae</name>
    <dbReference type="NCBI Taxonomy" id="2488791"/>
    <lineage>
        <taxon>Bacteria</taxon>
        <taxon>Bacillati</taxon>
        <taxon>Actinomycetota</taxon>
        <taxon>Actinomycetes</taxon>
        <taxon>Micrococcales</taxon>
        <taxon>Microbacteriaceae</taxon>
        <taxon>Gulosibacter</taxon>
    </lineage>
</organism>
<accession>A0A3P3VW32</accession>
<evidence type="ECO:0000313" key="7">
    <source>
        <dbReference type="EMBL" id="RRJ86654.1"/>
    </source>
</evidence>
<keyword evidence="2" id="KW-0813">Transport</keyword>
<keyword evidence="3" id="KW-0547">Nucleotide-binding</keyword>